<name>A0A4Y2R9R4_ARAVE</name>
<evidence type="ECO:0000313" key="1">
    <source>
        <dbReference type="EMBL" id="GBN72200.1"/>
    </source>
</evidence>
<dbReference type="Proteomes" id="UP000499080">
    <property type="component" value="Unassembled WGS sequence"/>
</dbReference>
<protein>
    <submittedName>
        <fullName evidence="1">Uncharacterized protein</fullName>
    </submittedName>
</protein>
<reference evidence="1 2" key="1">
    <citation type="journal article" date="2019" name="Sci. Rep.">
        <title>Orb-weaving spider Araneus ventricosus genome elucidates the spidroin gene catalogue.</title>
        <authorList>
            <person name="Kono N."/>
            <person name="Nakamura H."/>
            <person name="Ohtoshi R."/>
            <person name="Moran D.A.P."/>
            <person name="Shinohara A."/>
            <person name="Yoshida Y."/>
            <person name="Fujiwara M."/>
            <person name="Mori M."/>
            <person name="Tomita M."/>
            <person name="Arakawa K."/>
        </authorList>
    </citation>
    <scope>NUCLEOTIDE SEQUENCE [LARGE SCALE GENOMIC DNA]</scope>
</reference>
<dbReference type="AlphaFoldDB" id="A0A4Y2R9R4"/>
<comment type="caution">
    <text evidence="1">The sequence shown here is derived from an EMBL/GenBank/DDBJ whole genome shotgun (WGS) entry which is preliminary data.</text>
</comment>
<dbReference type="EMBL" id="BGPR01143374">
    <property type="protein sequence ID" value="GBN72200.1"/>
    <property type="molecule type" value="Genomic_DNA"/>
</dbReference>
<accession>A0A4Y2R9R4</accession>
<keyword evidence="2" id="KW-1185">Reference proteome</keyword>
<proteinExistence type="predicted"/>
<sequence length="78" mass="8966">LYVLHVSCKGRAAKVAATSMPESEQRSAPISSDWRSSTANTKILFDLLTLEKKWLHLEERLFKNSFPRPDFKYQAPDI</sequence>
<gene>
    <name evidence="1" type="ORF">AVEN_98475_1</name>
</gene>
<evidence type="ECO:0000313" key="2">
    <source>
        <dbReference type="Proteomes" id="UP000499080"/>
    </source>
</evidence>
<organism evidence="1 2">
    <name type="scientific">Araneus ventricosus</name>
    <name type="common">Orbweaver spider</name>
    <name type="synonym">Epeira ventricosa</name>
    <dbReference type="NCBI Taxonomy" id="182803"/>
    <lineage>
        <taxon>Eukaryota</taxon>
        <taxon>Metazoa</taxon>
        <taxon>Ecdysozoa</taxon>
        <taxon>Arthropoda</taxon>
        <taxon>Chelicerata</taxon>
        <taxon>Arachnida</taxon>
        <taxon>Araneae</taxon>
        <taxon>Araneomorphae</taxon>
        <taxon>Entelegynae</taxon>
        <taxon>Araneoidea</taxon>
        <taxon>Araneidae</taxon>
        <taxon>Araneus</taxon>
    </lineage>
</organism>
<feature type="non-terminal residue" evidence="1">
    <location>
        <position position="1"/>
    </location>
</feature>